<proteinExistence type="predicted"/>
<dbReference type="AlphaFoldDB" id="A0AAU7F961"/>
<reference evidence="2" key="1">
    <citation type="submission" date="2024-05" db="EMBL/GenBank/DDBJ databases">
        <authorList>
            <person name="Yang L."/>
            <person name="Pan L."/>
        </authorList>
    </citation>
    <scope>NUCLEOTIDE SEQUENCE</scope>
    <source>
        <strain evidence="2">FCG-7</strain>
    </source>
</reference>
<gene>
    <name evidence="2" type="ORF">ABHF33_13985</name>
</gene>
<protein>
    <recommendedName>
        <fullName evidence="1">NodB homology domain-containing protein</fullName>
    </recommendedName>
</protein>
<dbReference type="EMBL" id="CP157355">
    <property type="protein sequence ID" value="XBM00150.1"/>
    <property type="molecule type" value="Genomic_DNA"/>
</dbReference>
<sequence>MKLIALKIDVDNTQAMQTGLPAIVDILRARNVGATFFWSLGLEKNGRFLMPAYGLRRMPGMSNLPLKHRFGFAPLLLGSLRPAKSLAKQAAAVLSELSDAQFEHAVRPACRHLWQARISEQSAEETREQYQQTLQAFERLTEKKPIAHAAHGWQMNRAAFRLSQLNQLSFASDCRGFSPFWPVVEGEYVRCLQIPVTLPMLEELLPLQSADEAVQSLLQTTAAATTDLHVFNIAADFDVQYSEQLAALLDGWIAQGYQLVSLGGLKNSLDLQAVPYHHVGQAQVSGRVGLLSVQAGAYP</sequence>
<accession>A0AAU7F961</accession>
<dbReference type="Gene3D" id="3.20.20.370">
    <property type="entry name" value="Glycoside hydrolase/deacetylase"/>
    <property type="match status" value="1"/>
</dbReference>
<feature type="domain" description="NodB homology" evidence="1">
    <location>
        <begin position="2"/>
        <end position="260"/>
    </location>
</feature>
<evidence type="ECO:0000313" key="2">
    <source>
        <dbReference type="EMBL" id="XBM00150.1"/>
    </source>
</evidence>
<name>A0AAU7F961_9NEIS</name>
<dbReference type="SUPFAM" id="SSF88713">
    <property type="entry name" value="Glycoside hydrolase/deacetylase"/>
    <property type="match status" value="1"/>
</dbReference>
<dbReference type="GO" id="GO:0016810">
    <property type="term" value="F:hydrolase activity, acting on carbon-nitrogen (but not peptide) bonds"/>
    <property type="evidence" value="ECO:0007669"/>
    <property type="project" value="InterPro"/>
</dbReference>
<evidence type="ECO:0000259" key="1">
    <source>
        <dbReference type="PROSITE" id="PS51677"/>
    </source>
</evidence>
<dbReference type="RefSeq" id="WP_348944515.1">
    <property type="nucleotide sequence ID" value="NZ_CP157355.1"/>
</dbReference>
<dbReference type="InterPro" id="IPR002509">
    <property type="entry name" value="NODB_dom"/>
</dbReference>
<dbReference type="GO" id="GO:0005975">
    <property type="term" value="P:carbohydrate metabolic process"/>
    <property type="evidence" value="ECO:0007669"/>
    <property type="project" value="InterPro"/>
</dbReference>
<dbReference type="InterPro" id="IPR011330">
    <property type="entry name" value="Glyco_hydro/deAcase_b/a-brl"/>
</dbReference>
<organism evidence="2">
    <name type="scientific">Chitinibacter mangrovi</name>
    <dbReference type="NCBI Taxonomy" id="3153927"/>
    <lineage>
        <taxon>Bacteria</taxon>
        <taxon>Pseudomonadati</taxon>
        <taxon>Pseudomonadota</taxon>
        <taxon>Betaproteobacteria</taxon>
        <taxon>Neisseriales</taxon>
        <taxon>Chitinibacteraceae</taxon>
        <taxon>Chitinibacter</taxon>
    </lineage>
</organism>
<dbReference type="KEGG" id="cmav:ABHF33_13985"/>
<dbReference type="PROSITE" id="PS51677">
    <property type="entry name" value="NODB"/>
    <property type="match status" value="1"/>
</dbReference>